<dbReference type="PIRSF" id="PIRSF006769">
    <property type="entry name" value="RibD"/>
    <property type="match status" value="1"/>
</dbReference>
<evidence type="ECO:0000313" key="19">
    <source>
        <dbReference type="EMBL" id="KRO24738.1"/>
    </source>
</evidence>
<proteinExistence type="inferred from homology"/>
<evidence type="ECO:0000256" key="2">
    <source>
        <dbReference type="ARBA" id="ARBA00004882"/>
    </source>
</evidence>
<dbReference type="InterPro" id="IPR004794">
    <property type="entry name" value="Eubact_RibD"/>
</dbReference>
<dbReference type="Gene3D" id="3.40.430.10">
    <property type="entry name" value="Dihydrofolate Reductase, subunit A"/>
    <property type="match status" value="1"/>
</dbReference>
<feature type="binding site" evidence="16">
    <location>
        <position position="186"/>
    </location>
    <ligand>
        <name>NADP(+)</name>
        <dbReference type="ChEBI" id="CHEBI:58349"/>
    </ligand>
</feature>
<dbReference type="GO" id="GO:0008703">
    <property type="term" value="F:5-amino-6-(5-phosphoribosylamino)uracil reductase activity"/>
    <property type="evidence" value="ECO:0007669"/>
    <property type="project" value="UniProtKB-EC"/>
</dbReference>
<evidence type="ECO:0000256" key="7">
    <source>
        <dbReference type="ARBA" id="ARBA00022723"/>
    </source>
</evidence>
<keyword evidence="10 14" id="KW-0560">Oxidoreductase</keyword>
<dbReference type="Pfam" id="PF01872">
    <property type="entry name" value="RibD_C"/>
    <property type="match status" value="1"/>
</dbReference>
<sequence length="387" mass="41929">MYLTGEIYLATHQTPVNLQDDGCFFMEVPIILLASDYMSLAVAAAKRGGPATYTNPQVGAVIVKDGQVLATGYHHYFGGAHAEVDAMQQLTAAQLRGATLYVTLEPCSHFGKTPPCCRRIAAAGLQKVVIGQLDPHPLVTGHGRDYLQSHGITVETGCLAATVATLNRHYDWFYLHQRPWITLKYAMTLDGKLTAQRGQRSLISNHASYIDSQHVRQHFQAILIGEQTLTIDDPQLTVRLTTLAHPPVRLVLLNNSTAAVNTKLTQPSTVPTYLLCRQAAASDAQLSAQPNVHVCIADWTPAKVSAWCARNGWQSLLVEGGSHLQADFVAAELVDELIIYLAPTVFGGQGLPTVTGVAAASPLTFTTPQVTVFGDNLKLCLQRKEAQ</sequence>
<evidence type="ECO:0000256" key="5">
    <source>
        <dbReference type="ARBA" id="ARBA00007417"/>
    </source>
</evidence>
<evidence type="ECO:0000256" key="15">
    <source>
        <dbReference type="PIRSR" id="PIRSR006769-1"/>
    </source>
</evidence>
<comment type="similarity">
    <text evidence="4 14">In the N-terminal section; belongs to the cytidine and deoxycytidylate deaminase family.</text>
</comment>
<keyword evidence="9 14" id="KW-0521">NADP</keyword>
<dbReference type="CDD" id="cd01284">
    <property type="entry name" value="Riboflavin_deaminase-reductase"/>
    <property type="match status" value="1"/>
</dbReference>
<dbReference type="UniPathway" id="UPA00275">
    <property type="reaction ID" value="UER00401"/>
</dbReference>
<evidence type="ECO:0000313" key="20">
    <source>
        <dbReference type="Proteomes" id="UP000050920"/>
    </source>
</evidence>
<name>A0A0R2NIP4_9LACO</name>
<dbReference type="InterPro" id="IPR050765">
    <property type="entry name" value="Riboflavin_Biosynth_HTPR"/>
</dbReference>
<dbReference type="EC" id="3.5.4.26" evidence="14"/>
<reference evidence="19 20" key="1">
    <citation type="journal article" date="2015" name="Genome Announc.">
        <title>Expanding the biotechnology potential of lactobacilli through comparative genomics of 213 strains and associated genera.</title>
        <authorList>
            <person name="Sun Z."/>
            <person name="Harris H.M."/>
            <person name="McCann A."/>
            <person name="Guo C."/>
            <person name="Argimon S."/>
            <person name="Zhang W."/>
            <person name="Yang X."/>
            <person name="Jeffery I.B."/>
            <person name="Cooney J.C."/>
            <person name="Kagawa T.F."/>
            <person name="Liu W."/>
            <person name="Song Y."/>
            <person name="Salvetti E."/>
            <person name="Wrobel A."/>
            <person name="Rasinkangas P."/>
            <person name="Parkhill J."/>
            <person name="Rea M.C."/>
            <person name="O'Sullivan O."/>
            <person name="Ritari J."/>
            <person name="Douillard F.P."/>
            <person name="Paul Ross R."/>
            <person name="Yang R."/>
            <person name="Briner A.E."/>
            <person name="Felis G.E."/>
            <person name="de Vos W.M."/>
            <person name="Barrangou R."/>
            <person name="Klaenhammer T.R."/>
            <person name="Caufield P.W."/>
            <person name="Cui Y."/>
            <person name="Zhang H."/>
            <person name="O'Toole P.W."/>
        </authorList>
    </citation>
    <scope>NUCLEOTIDE SEQUENCE [LARGE SCALE GENOMIC DNA]</scope>
    <source>
        <strain evidence="19 20">DSM 21115</strain>
    </source>
</reference>
<comment type="pathway">
    <text evidence="3 14">Cofactor biosynthesis; riboflavin biosynthesis; 5-amino-6-(D-ribitylamino)uracil from GTP: step 3/4.</text>
</comment>
<evidence type="ECO:0000256" key="11">
    <source>
        <dbReference type="ARBA" id="ARBA00023268"/>
    </source>
</evidence>
<dbReference type="PROSITE" id="PS51747">
    <property type="entry name" value="CYT_DCMP_DEAMINASES_2"/>
    <property type="match status" value="1"/>
</dbReference>
<evidence type="ECO:0000259" key="18">
    <source>
        <dbReference type="PROSITE" id="PS51747"/>
    </source>
</evidence>
<protein>
    <recommendedName>
        <fullName evidence="14">Riboflavin biosynthesis protein RibD</fullName>
    </recommendedName>
    <domain>
        <recommendedName>
            <fullName evidence="14">Diaminohydroxyphosphoribosylaminopyrimidine deaminase</fullName>
            <shortName evidence="14">DRAP deaminase</shortName>
            <ecNumber evidence="14">3.5.4.26</ecNumber>
        </recommendedName>
        <alternativeName>
            <fullName evidence="14">Riboflavin-specific deaminase</fullName>
        </alternativeName>
    </domain>
    <domain>
        <recommendedName>
            <fullName evidence="14">5-amino-6-(5-phosphoribosylamino)uracil reductase</fullName>
            <ecNumber evidence="14">1.1.1.193</ecNumber>
        </recommendedName>
        <alternativeName>
            <fullName evidence="14">HTP reductase</fullName>
        </alternativeName>
    </domain>
</protein>
<feature type="binding site" evidence="16">
    <location>
        <position position="239"/>
    </location>
    <ligand>
        <name>substrate</name>
    </ligand>
</feature>
<dbReference type="InterPro" id="IPR024072">
    <property type="entry name" value="DHFR-like_dom_sf"/>
</dbReference>
<dbReference type="PANTHER" id="PTHR38011">
    <property type="entry name" value="DIHYDROFOLATE REDUCTASE FAMILY PROTEIN (AFU_ORTHOLOGUE AFUA_8G06820)"/>
    <property type="match status" value="1"/>
</dbReference>
<comment type="catalytic activity">
    <reaction evidence="12 14">
        <text>5-amino-6-(5-phospho-D-ribitylamino)uracil + NADP(+) = 5-amino-6-(5-phospho-D-ribosylamino)uracil + NADPH + H(+)</text>
        <dbReference type="Rhea" id="RHEA:17845"/>
        <dbReference type="ChEBI" id="CHEBI:15378"/>
        <dbReference type="ChEBI" id="CHEBI:57783"/>
        <dbReference type="ChEBI" id="CHEBI:58349"/>
        <dbReference type="ChEBI" id="CHEBI:58421"/>
        <dbReference type="ChEBI" id="CHEBI:58453"/>
        <dbReference type="EC" id="1.1.1.193"/>
    </reaction>
</comment>
<evidence type="ECO:0000256" key="4">
    <source>
        <dbReference type="ARBA" id="ARBA00005259"/>
    </source>
</evidence>
<evidence type="ECO:0000256" key="3">
    <source>
        <dbReference type="ARBA" id="ARBA00004910"/>
    </source>
</evidence>
<keyword evidence="11" id="KW-0511">Multifunctional enzyme</keyword>
<gene>
    <name evidence="19" type="ORF">DY78_GL001588</name>
</gene>
<comment type="cofactor">
    <cofactor evidence="14 17">
        <name>Zn(2+)</name>
        <dbReference type="ChEBI" id="CHEBI:29105"/>
    </cofactor>
    <text evidence="14 17">Binds 1 zinc ion.</text>
</comment>
<dbReference type="EC" id="1.1.1.193" evidence="14"/>
<dbReference type="InterPro" id="IPR002734">
    <property type="entry name" value="RibDG_C"/>
</dbReference>
<dbReference type="EMBL" id="AYGX02000161">
    <property type="protein sequence ID" value="KRO24738.1"/>
    <property type="molecule type" value="Genomic_DNA"/>
</dbReference>
<feature type="binding site" evidence="16">
    <location>
        <position position="228"/>
    </location>
    <ligand>
        <name>NADP(+)</name>
        <dbReference type="ChEBI" id="CHEBI:58349"/>
    </ligand>
</feature>
<evidence type="ECO:0000256" key="14">
    <source>
        <dbReference type="PIRNR" id="PIRNR006769"/>
    </source>
</evidence>
<dbReference type="AlphaFoldDB" id="A0A0R2NIP4"/>
<dbReference type="Pfam" id="PF00383">
    <property type="entry name" value="dCMP_cyt_deam_1"/>
    <property type="match status" value="1"/>
</dbReference>
<feature type="active site" description="Proton donor" evidence="15">
    <location>
        <position position="83"/>
    </location>
</feature>
<evidence type="ECO:0000256" key="10">
    <source>
        <dbReference type="ARBA" id="ARBA00023002"/>
    </source>
</evidence>
<keyword evidence="14" id="KW-0378">Hydrolase</keyword>
<evidence type="ECO:0000256" key="17">
    <source>
        <dbReference type="PIRSR" id="PIRSR006769-3"/>
    </source>
</evidence>
<keyword evidence="6 14" id="KW-0686">Riboflavin biosynthesis</keyword>
<comment type="pathway">
    <text evidence="2 14">Cofactor biosynthesis; riboflavin biosynthesis; 5-amino-6-(D-ribitylamino)uracil from GTP: step 2/4.</text>
</comment>
<evidence type="ECO:0000256" key="9">
    <source>
        <dbReference type="ARBA" id="ARBA00022857"/>
    </source>
</evidence>
<feature type="binding site" evidence="17">
    <location>
        <position position="116"/>
    </location>
    <ligand>
        <name>Zn(2+)</name>
        <dbReference type="ChEBI" id="CHEBI:29105"/>
        <note>catalytic</note>
    </ligand>
</feature>
<keyword evidence="8 14" id="KW-0862">Zinc</keyword>
<dbReference type="GO" id="GO:0008270">
    <property type="term" value="F:zinc ion binding"/>
    <property type="evidence" value="ECO:0007669"/>
    <property type="project" value="InterPro"/>
</dbReference>
<dbReference type="SUPFAM" id="SSF53927">
    <property type="entry name" value="Cytidine deaminase-like"/>
    <property type="match status" value="1"/>
</dbReference>
<dbReference type="InterPro" id="IPR002125">
    <property type="entry name" value="CMP_dCMP_dom"/>
</dbReference>
<evidence type="ECO:0000256" key="8">
    <source>
        <dbReference type="ARBA" id="ARBA00022833"/>
    </source>
</evidence>
<dbReference type="NCBIfam" id="TIGR00326">
    <property type="entry name" value="eubact_ribD"/>
    <property type="match status" value="1"/>
</dbReference>
<dbReference type="GO" id="GO:0009231">
    <property type="term" value="P:riboflavin biosynthetic process"/>
    <property type="evidence" value="ECO:0007669"/>
    <property type="project" value="UniProtKB-UniPathway"/>
</dbReference>
<dbReference type="GO" id="GO:0008835">
    <property type="term" value="F:diaminohydroxyphosphoribosylaminopyrimidine deaminase activity"/>
    <property type="evidence" value="ECO:0007669"/>
    <property type="project" value="UniProtKB-EC"/>
</dbReference>
<evidence type="ECO:0000256" key="16">
    <source>
        <dbReference type="PIRSR" id="PIRSR006769-2"/>
    </source>
</evidence>
<evidence type="ECO:0000256" key="1">
    <source>
        <dbReference type="ARBA" id="ARBA00002151"/>
    </source>
</evidence>
<feature type="binding site" evidence="16">
    <location>
        <position position="232"/>
    </location>
    <ligand>
        <name>NADP(+)</name>
        <dbReference type="ChEBI" id="CHEBI:58349"/>
    </ligand>
</feature>
<comment type="similarity">
    <text evidence="5 14">In the C-terminal section; belongs to the HTP reductase family.</text>
</comment>
<feature type="binding site" evidence="16">
    <location>
        <position position="216"/>
    </location>
    <ligand>
        <name>substrate</name>
    </ligand>
</feature>
<evidence type="ECO:0000256" key="13">
    <source>
        <dbReference type="ARBA" id="ARBA00049886"/>
    </source>
</evidence>
<evidence type="ECO:0000256" key="6">
    <source>
        <dbReference type="ARBA" id="ARBA00022619"/>
    </source>
</evidence>
<dbReference type="Proteomes" id="UP000050920">
    <property type="component" value="Unassembled WGS sequence"/>
</dbReference>
<feature type="binding site" evidence="17">
    <location>
        <position position="81"/>
    </location>
    <ligand>
        <name>Zn(2+)</name>
        <dbReference type="ChEBI" id="CHEBI:29105"/>
        <note>catalytic</note>
    </ligand>
</feature>
<dbReference type="PANTHER" id="PTHR38011:SF7">
    <property type="entry name" value="2,5-DIAMINO-6-RIBOSYLAMINO-4(3H)-PYRIMIDINONE 5'-PHOSPHATE REDUCTASE"/>
    <property type="match status" value="1"/>
</dbReference>
<dbReference type="SUPFAM" id="SSF53597">
    <property type="entry name" value="Dihydrofolate reductase-like"/>
    <property type="match status" value="1"/>
</dbReference>
<evidence type="ECO:0000256" key="12">
    <source>
        <dbReference type="ARBA" id="ARBA00049861"/>
    </source>
</evidence>
<accession>A0A0R2NIP4</accession>
<dbReference type="InterPro" id="IPR016193">
    <property type="entry name" value="Cytidine_deaminase-like"/>
</dbReference>
<comment type="function">
    <text evidence="1 14">Converts 2,5-diamino-6-(ribosylamino)-4(3h)-pyrimidinone 5'-phosphate into 5-amino-6-(ribosylamino)-2,4(1h,3h)-pyrimidinedione 5'-phosphate.</text>
</comment>
<keyword evidence="7 14" id="KW-0479">Metal-binding</keyword>
<dbReference type="PROSITE" id="PS00903">
    <property type="entry name" value="CYT_DCMP_DEAMINASES_1"/>
    <property type="match status" value="1"/>
</dbReference>
<feature type="binding site" evidence="17">
    <location>
        <position position="107"/>
    </location>
    <ligand>
        <name>Zn(2+)</name>
        <dbReference type="ChEBI" id="CHEBI:29105"/>
        <note>catalytic</note>
    </ligand>
</feature>
<dbReference type="InterPro" id="IPR016192">
    <property type="entry name" value="APOBEC/CMP_deaminase_Zn-bd"/>
</dbReference>
<comment type="catalytic activity">
    <reaction evidence="13 14">
        <text>2,5-diamino-6-hydroxy-4-(5-phosphoribosylamino)-pyrimidine + H2O + H(+) = 5-amino-6-(5-phospho-D-ribosylamino)uracil + NH4(+)</text>
        <dbReference type="Rhea" id="RHEA:21868"/>
        <dbReference type="ChEBI" id="CHEBI:15377"/>
        <dbReference type="ChEBI" id="CHEBI:15378"/>
        <dbReference type="ChEBI" id="CHEBI:28938"/>
        <dbReference type="ChEBI" id="CHEBI:58453"/>
        <dbReference type="ChEBI" id="CHEBI:58614"/>
        <dbReference type="EC" id="3.5.4.26"/>
    </reaction>
</comment>
<dbReference type="Gene3D" id="3.40.140.10">
    <property type="entry name" value="Cytidine Deaminase, domain 2"/>
    <property type="match status" value="1"/>
</dbReference>
<feature type="binding site" evidence="16">
    <location>
        <position position="319"/>
    </location>
    <ligand>
        <name>substrate</name>
    </ligand>
</feature>
<keyword evidence="20" id="KW-1185">Reference proteome</keyword>
<feature type="domain" description="CMP/dCMP-type deaminase" evidence="18">
    <location>
        <begin position="32"/>
        <end position="146"/>
    </location>
</feature>
<feature type="binding site" evidence="16">
    <location>
        <position position="236"/>
    </location>
    <ligand>
        <name>substrate</name>
    </ligand>
</feature>
<comment type="caution">
    <text evidence="19">The sequence shown here is derived from an EMBL/GenBank/DDBJ whole genome shotgun (WGS) entry which is preliminary data.</text>
</comment>
<organism evidence="19 20">
    <name type="scientific">Lactiplantibacillus fabifermentans DSM 21115</name>
    <dbReference type="NCBI Taxonomy" id="1413187"/>
    <lineage>
        <taxon>Bacteria</taxon>
        <taxon>Bacillati</taxon>
        <taxon>Bacillota</taxon>
        <taxon>Bacilli</taxon>
        <taxon>Lactobacillales</taxon>
        <taxon>Lactobacillaceae</taxon>
        <taxon>Lactiplantibacillus</taxon>
    </lineage>
</organism>